<dbReference type="Proteomes" id="UP001060215">
    <property type="component" value="Chromosome 7"/>
</dbReference>
<gene>
    <name evidence="1" type="ORF">LOK49_LG07G00904</name>
</gene>
<dbReference type="EMBL" id="CM045764">
    <property type="protein sequence ID" value="KAI8006583.1"/>
    <property type="molecule type" value="Genomic_DNA"/>
</dbReference>
<organism evidence="1 2">
    <name type="scientific">Camellia lanceoleosa</name>
    <dbReference type="NCBI Taxonomy" id="1840588"/>
    <lineage>
        <taxon>Eukaryota</taxon>
        <taxon>Viridiplantae</taxon>
        <taxon>Streptophyta</taxon>
        <taxon>Embryophyta</taxon>
        <taxon>Tracheophyta</taxon>
        <taxon>Spermatophyta</taxon>
        <taxon>Magnoliopsida</taxon>
        <taxon>eudicotyledons</taxon>
        <taxon>Gunneridae</taxon>
        <taxon>Pentapetalae</taxon>
        <taxon>asterids</taxon>
        <taxon>Ericales</taxon>
        <taxon>Theaceae</taxon>
        <taxon>Camellia</taxon>
    </lineage>
</organism>
<proteinExistence type="predicted"/>
<accession>A0ACC0H1A1</accession>
<protein>
    <submittedName>
        <fullName evidence="1">Aquaporin TIP5-1</fullName>
    </submittedName>
</protein>
<name>A0ACC0H1A1_9ERIC</name>
<sequence length="282" mass="30155">MKRDETSDSLRQQTARAEDTNEEDKEPSRCLLIKGKGRPYGPQICCELQFCGRLEIRMAHAMASLTSRLEHAVKSNVLRSYLAEFISAFLFVFAAVGSAMSYRKMMPNATTAPFVLVAIVDVNAFALSVAVYTAANISGSYLVGSVMACLFSKVTTISQYVLVQGIPQEITRFKASILEGVMTFGLVYTVYATGDSRCGLLGAIGPLAIGFIVGANVLASGPFMGRSMNLAYLFGSALVGGSFKNHVVYWVGPLIGATLAGILYDNVVFLVQVPGITDGVGV</sequence>
<keyword evidence="2" id="KW-1185">Reference proteome</keyword>
<evidence type="ECO:0000313" key="1">
    <source>
        <dbReference type="EMBL" id="KAI8006583.1"/>
    </source>
</evidence>
<evidence type="ECO:0000313" key="2">
    <source>
        <dbReference type="Proteomes" id="UP001060215"/>
    </source>
</evidence>
<reference evidence="1 2" key="1">
    <citation type="journal article" date="2022" name="Plant J.">
        <title>Chromosome-level genome of Camellia lanceoleosa provides a valuable resource for understanding genome evolution and self-incompatibility.</title>
        <authorList>
            <person name="Gong W."/>
            <person name="Xiao S."/>
            <person name="Wang L."/>
            <person name="Liao Z."/>
            <person name="Chang Y."/>
            <person name="Mo W."/>
            <person name="Hu G."/>
            <person name="Li W."/>
            <person name="Zhao G."/>
            <person name="Zhu H."/>
            <person name="Hu X."/>
            <person name="Ji K."/>
            <person name="Xiang X."/>
            <person name="Song Q."/>
            <person name="Yuan D."/>
            <person name="Jin S."/>
            <person name="Zhang L."/>
        </authorList>
    </citation>
    <scope>NUCLEOTIDE SEQUENCE [LARGE SCALE GENOMIC DNA]</scope>
    <source>
        <strain evidence="1">SQ_2022a</strain>
    </source>
</reference>
<comment type="caution">
    <text evidence="1">The sequence shown here is derived from an EMBL/GenBank/DDBJ whole genome shotgun (WGS) entry which is preliminary data.</text>
</comment>